<dbReference type="Pfam" id="PF01220">
    <property type="entry name" value="DHquinase_II"/>
    <property type="match status" value="1"/>
</dbReference>
<comment type="pathway">
    <text evidence="2 7">Metabolic intermediate biosynthesis; chorismate biosynthesis; chorismate from D-erythrose 4-phosphate and phosphoenolpyruvate: step 3/7.</text>
</comment>
<feature type="binding site" evidence="7 9">
    <location>
        <position position="99"/>
    </location>
    <ligand>
        <name>substrate</name>
    </ligand>
</feature>
<evidence type="ECO:0000256" key="1">
    <source>
        <dbReference type="ARBA" id="ARBA00001864"/>
    </source>
</evidence>
<dbReference type="SUPFAM" id="SSF52304">
    <property type="entry name" value="Type II 3-dehydroquinate dehydratase"/>
    <property type="match status" value="1"/>
</dbReference>
<dbReference type="PANTHER" id="PTHR21272:SF3">
    <property type="entry name" value="CATABOLIC 3-DEHYDROQUINASE"/>
    <property type="match status" value="1"/>
</dbReference>
<feature type="active site" description="Proton donor" evidence="7 8">
    <location>
        <position position="112"/>
    </location>
</feature>
<evidence type="ECO:0000256" key="4">
    <source>
        <dbReference type="ARBA" id="ARBA00011193"/>
    </source>
</evidence>
<feature type="active site" description="Proton acceptor" evidence="7 8">
    <location>
        <position position="35"/>
    </location>
</feature>
<proteinExistence type="inferred from homology"/>
<feature type="binding site" evidence="7 9">
    <location>
        <position position="123"/>
    </location>
    <ligand>
        <name>substrate</name>
    </ligand>
</feature>
<evidence type="ECO:0000256" key="10">
    <source>
        <dbReference type="PIRSR" id="PIRSR001399-3"/>
    </source>
</evidence>
<dbReference type="GO" id="GO:0019631">
    <property type="term" value="P:quinate catabolic process"/>
    <property type="evidence" value="ECO:0007669"/>
    <property type="project" value="TreeGrafter"/>
</dbReference>
<evidence type="ECO:0000256" key="2">
    <source>
        <dbReference type="ARBA" id="ARBA00004902"/>
    </source>
</evidence>
<evidence type="ECO:0000256" key="6">
    <source>
        <dbReference type="ARBA" id="ARBA00023239"/>
    </source>
</evidence>
<dbReference type="InterPro" id="IPR001874">
    <property type="entry name" value="DHquinase_II"/>
</dbReference>
<dbReference type="HAMAP" id="MF_00169">
    <property type="entry name" value="AroQ"/>
    <property type="match status" value="1"/>
</dbReference>
<comment type="function">
    <text evidence="7">Catalyzes a trans-dehydration via an enolate intermediate.</text>
</comment>
<dbReference type="CDD" id="cd00466">
    <property type="entry name" value="DHQase_II"/>
    <property type="match status" value="1"/>
</dbReference>
<dbReference type="GO" id="GO:0009423">
    <property type="term" value="P:chorismate biosynthetic process"/>
    <property type="evidence" value="ECO:0007669"/>
    <property type="project" value="UniProtKB-UniRule"/>
</dbReference>
<sequence>MSVSGTSGTSGTRNRIAVLHGVNLDALDRRPAEHYGGLTFTALEQAIEEFARELGLEARFFQSNHEGDYIEEIHRAPGLADALLLNPGAWTHYAWSIRDAVEISGLPAAEVHLSDVQAREPFRRVSVLTDVCVATVSGQGVEGYRAALERLREVLT</sequence>
<keyword evidence="6 7" id="KW-0456">Lyase</keyword>
<dbReference type="NCBIfam" id="NF003807">
    <property type="entry name" value="PRK05395.1-4"/>
    <property type="match status" value="1"/>
</dbReference>
<name>A0A6J4TZV7_9ACTN</name>
<dbReference type="PANTHER" id="PTHR21272">
    <property type="entry name" value="CATABOLIC 3-DEHYDROQUINASE"/>
    <property type="match status" value="1"/>
</dbReference>
<dbReference type="EMBL" id="CADCVS010000538">
    <property type="protein sequence ID" value="CAA9534704.1"/>
    <property type="molecule type" value="Genomic_DNA"/>
</dbReference>
<gene>
    <name evidence="7" type="primary">aroQ</name>
    <name evidence="11" type="ORF">AVDCRST_MAG30-4111</name>
</gene>
<dbReference type="InterPro" id="IPR036441">
    <property type="entry name" value="DHquinase_II_sf"/>
</dbReference>
<evidence type="ECO:0000256" key="9">
    <source>
        <dbReference type="PIRSR" id="PIRSR001399-2"/>
    </source>
</evidence>
<dbReference type="NCBIfam" id="NF003805">
    <property type="entry name" value="PRK05395.1-2"/>
    <property type="match status" value="1"/>
</dbReference>
<comment type="catalytic activity">
    <reaction evidence="1 7">
        <text>3-dehydroquinate = 3-dehydroshikimate + H2O</text>
        <dbReference type="Rhea" id="RHEA:21096"/>
        <dbReference type="ChEBI" id="CHEBI:15377"/>
        <dbReference type="ChEBI" id="CHEBI:16630"/>
        <dbReference type="ChEBI" id="CHEBI:32364"/>
        <dbReference type="EC" id="4.2.1.10"/>
    </reaction>
</comment>
<accession>A0A6J4TZV7</accession>
<dbReference type="AlphaFoldDB" id="A0A6J4TZV7"/>
<reference evidence="11" key="1">
    <citation type="submission" date="2020-02" db="EMBL/GenBank/DDBJ databases">
        <authorList>
            <person name="Meier V. D."/>
        </authorList>
    </citation>
    <scope>NUCLEOTIDE SEQUENCE</scope>
    <source>
        <strain evidence="11">AVDCRST_MAG30</strain>
    </source>
</reference>
<dbReference type="Gene3D" id="3.40.50.9100">
    <property type="entry name" value="Dehydroquinase, class II"/>
    <property type="match status" value="1"/>
</dbReference>
<keyword evidence="7" id="KW-0057">Aromatic amino acid biosynthesis</keyword>
<dbReference type="GO" id="GO:0008652">
    <property type="term" value="P:amino acid biosynthetic process"/>
    <property type="evidence" value="ECO:0007669"/>
    <property type="project" value="UniProtKB-KW"/>
</dbReference>
<evidence type="ECO:0000313" key="11">
    <source>
        <dbReference type="EMBL" id="CAA9534704.1"/>
    </source>
</evidence>
<dbReference type="PIRSF" id="PIRSF001399">
    <property type="entry name" value="DHquinase_II"/>
    <property type="match status" value="1"/>
</dbReference>
<dbReference type="EC" id="4.2.1.10" evidence="5 7"/>
<dbReference type="GO" id="GO:0003855">
    <property type="term" value="F:3-dehydroquinate dehydratase activity"/>
    <property type="evidence" value="ECO:0007669"/>
    <property type="project" value="UniProtKB-UniRule"/>
</dbReference>
<evidence type="ECO:0000256" key="5">
    <source>
        <dbReference type="ARBA" id="ARBA00012060"/>
    </source>
</evidence>
<feature type="binding site" evidence="7 9">
    <location>
        <position position="86"/>
    </location>
    <ligand>
        <name>substrate</name>
    </ligand>
</feature>
<feature type="site" description="Transition state stabilizer" evidence="7 10">
    <location>
        <position position="30"/>
    </location>
</feature>
<evidence type="ECO:0000256" key="7">
    <source>
        <dbReference type="HAMAP-Rule" id="MF_00169"/>
    </source>
</evidence>
<feature type="binding site" evidence="7 9">
    <location>
        <begin position="113"/>
        <end position="114"/>
    </location>
    <ligand>
        <name>substrate</name>
    </ligand>
</feature>
<evidence type="ECO:0000256" key="8">
    <source>
        <dbReference type="PIRSR" id="PIRSR001399-1"/>
    </source>
</evidence>
<keyword evidence="7" id="KW-0028">Amino-acid biosynthesis</keyword>
<feature type="binding site" evidence="7 9">
    <location>
        <position position="92"/>
    </location>
    <ligand>
        <name>substrate</name>
    </ligand>
</feature>
<comment type="subunit">
    <text evidence="4 7">Homododecamer.</text>
</comment>
<protein>
    <recommendedName>
        <fullName evidence="5 7">3-dehydroquinate dehydratase</fullName>
        <shortName evidence="7">3-dehydroquinase</shortName>
        <ecNumber evidence="5 7">4.2.1.10</ecNumber>
    </recommendedName>
    <alternativeName>
        <fullName evidence="7">Type II DHQase</fullName>
    </alternativeName>
</protein>
<dbReference type="UniPathway" id="UPA00053">
    <property type="reaction ID" value="UER00086"/>
</dbReference>
<dbReference type="GO" id="GO:0009073">
    <property type="term" value="P:aromatic amino acid family biosynthetic process"/>
    <property type="evidence" value="ECO:0007669"/>
    <property type="project" value="UniProtKB-KW"/>
</dbReference>
<comment type="similarity">
    <text evidence="3 7">Belongs to the type-II 3-dehydroquinase family.</text>
</comment>
<organism evidence="11">
    <name type="scientific">uncultured Solirubrobacteraceae bacterium</name>
    <dbReference type="NCBI Taxonomy" id="1162706"/>
    <lineage>
        <taxon>Bacteria</taxon>
        <taxon>Bacillati</taxon>
        <taxon>Actinomycetota</taxon>
        <taxon>Thermoleophilia</taxon>
        <taxon>Solirubrobacterales</taxon>
        <taxon>Solirubrobacteraceae</taxon>
        <taxon>environmental samples</taxon>
    </lineage>
</organism>
<evidence type="ECO:0000256" key="3">
    <source>
        <dbReference type="ARBA" id="ARBA00011037"/>
    </source>
</evidence>